<reference evidence="1 2" key="2">
    <citation type="journal article" date="2014" name="Genome Announc.">
        <title>Complete Genome Sequence of Methanoregula formicica SMSPT, a Mesophilic Hydrogenotrophic Methanogen Isolated from a Methanogenic Upflow Anaerobic Sludge Blanket Reactor.</title>
        <authorList>
            <person name="Yamamoto K."/>
            <person name="Tamaki H."/>
            <person name="Cadillo-Quiroz H."/>
            <person name="Imachi H."/>
            <person name="Kyrpides N."/>
            <person name="Woyke T."/>
            <person name="Goodwin L."/>
            <person name="Zinder S.H."/>
            <person name="Kamagata Y."/>
            <person name="Liu W.T."/>
        </authorList>
    </citation>
    <scope>NUCLEOTIDE SEQUENCE [LARGE SCALE GENOMIC DNA]</scope>
    <source>
        <strain evidence="2">DSM 22288 / NBRC 105244 / SMSP</strain>
    </source>
</reference>
<gene>
    <name evidence="1" type="ordered locus">Metfor_1901</name>
</gene>
<dbReference type="OrthoDB" id="377669at2157"/>
<proteinExistence type="predicted"/>
<dbReference type="RefSeq" id="WP_015285883.1">
    <property type="nucleotide sequence ID" value="NC_019943.1"/>
</dbReference>
<keyword evidence="2" id="KW-1185">Reference proteome</keyword>
<dbReference type="STRING" id="593750.Metfor_1901"/>
<evidence type="ECO:0000313" key="1">
    <source>
        <dbReference type="EMBL" id="AGB02920.1"/>
    </source>
</evidence>
<name>L0HFW6_METFS</name>
<dbReference type="InParanoid" id="L0HFW6"/>
<dbReference type="EMBL" id="CP003167">
    <property type="protein sequence ID" value="AGB02920.1"/>
    <property type="molecule type" value="Genomic_DNA"/>
</dbReference>
<organism evidence="1 2">
    <name type="scientific">Methanoregula formicica (strain DSM 22288 / NBRC 105244 / SMSP)</name>
    <dbReference type="NCBI Taxonomy" id="593750"/>
    <lineage>
        <taxon>Archaea</taxon>
        <taxon>Methanobacteriati</taxon>
        <taxon>Methanobacteriota</taxon>
        <taxon>Stenosarchaea group</taxon>
        <taxon>Methanomicrobia</taxon>
        <taxon>Methanomicrobiales</taxon>
        <taxon>Methanoregulaceae</taxon>
        <taxon>Methanoregula</taxon>
    </lineage>
</organism>
<dbReference type="KEGG" id="mfo:Metfor_1901"/>
<dbReference type="Proteomes" id="UP000010824">
    <property type="component" value="Chromosome"/>
</dbReference>
<accession>L0HFW6</accession>
<reference evidence="2" key="1">
    <citation type="submission" date="2011-12" db="EMBL/GenBank/DDBJ databases">
        <title>Complete sequence of Methanoregula formicicum SMSP.</title>
        <authorList>
            <person name="Lucas S."/>
            <person name="Han J."/>
            <person name="Lapidus A."/>
            <person name="Cheng J.-F."/>
            <person name="Goodwin L."/>
            <person name="Pitluck S."/>
            <person name="Peters L."/>
            <person name="Ovchinnikova G."/>
            <person name="Teshima H."/>
            <person name="Detter J.C."/>
            <person name="Han C."/>
            <person name="Tapia R."/>
            <person name="Land M."/>
            <person name="Hauser L."/>
            <person name="Kyrpides N."/>
            <person name="Ivanova N."/>
            <person name="Pagani I."/>
            <person name="Imachi H."/>
            <person name="Tamaki H."/>
            <person name="Sekiguchi Y."/>
            <person name="Kamagata Y."/>
            <person name="Cadillo-Quiroz H."/>
            <person name="Zinder S."/>
            <person name="Liu W.-T."/>
            <person name="Woyke T."/>
        </authorList>
    </citation>
    <scope>NUCLEOTIDE SEQUENCE [LARGE SCALE GENOMIC DNA]</scope>
    <source>
        <strain evidence="2">DSM 22288 / NBRC 105244 / SMSP</strain>
    </source>
</reference>
<dbReference type="HOGENOM" id="CLU_1044314_0_0_2"/>
<sequence precursor="true">MAPSPDSPLENPRILLLAGIVFLACILAASFLLSGASSTAPASCPAASSHEPVFVDPVEKLRQVRDPAYTQQIFSEAVAYEPLLATPGTQVHMGFYSAKGNHGSLLRLLDTVNEGPAARENPPNRAIWAMGINGYYPYPSWERMMNEHWYERAFPVNGSVLIFGESYRDPYPVTFEQANAIWAGYSERFAMMAEPVAKATGKPVKIWCFVGGAKANRIFYTIELPALKKLEEKGLVEIYFAKSQDAEWNNMADWIKGSANTPAPAA</sequence>
<dbReference type="GeneID" id="14308290"/>
<protein>
    <submittedName>
        <fullName evidence="1">Uncharacterized protein</fullName>
    </submittedName>
</protein>
<dbReference type="AlphaFoldDB" id="L0HFW6"/>
<evidence type="ECO:0000313" key="2">
    <source>
        <dbReference type="Proteomes" id="UP000010824"/>
    </source>
</evidence>